<evidence type="ECO:0000313" key="1">
    <source>
        <dbReference type="EMBL" id="KYC42035.1"/>
    </source>
</evidence>
<organism evidence="1 2">
    <name type="scientific">Scytonema hofmannii PCC 7110</name>
    <dbReference type="NCBI Taxonomy" id="128403"/>
    <lineage>
        <taxon>Bacteria</taxon>
        <taxon>Bacillati</taxon>
        <taxon>Cyanobacteriota</taxon>
        <taxon>Cyanophyceae</taxon>
        <taxon>Nostocales</taxon>
        <taxon>Scytonemataceae</taxon>
        <taxon>Scytonema</taxon>
    </lineage>
</organism>
<accession>A0A139XBH3</accession>
<evidence type="ECO:0000313" key="2">
    <source>
        <dbReference type="Proteomes" id="UP000076925"/>
    </source>
</evidence>
<name>A0A139XBH3_9CYAN</name>
<protein>
    <submittedName>
        <fullName evidence="1">Uncharacterized protein</fullName>
    </submittedName>
</protein>
<gene>
    <name evidence="1" type="ORF">WA1_18705</name>
</gene>
<dbReference type="AlphaFoldDB" id="A0A139XBH3"/>
<reference evidence="1 2" key="1">
    <citation type="journal article" date="2013" name="Genome Biol. Evol.">
        <title>Genomes of Stigonematalean cyanobacteria (subsection V) and the evolution of oxygenic photosynthesis from prokaryotes to plastids.</title>
        <authorList>
            <person name="Dagan T."/>
            <person name="Roettger M."/>
            <person name="Stucken K."/>
            <person name="Landan G."/>
            <person name="Koch R."/>
            <person name="Major P."/>
            <person name="Gould S.B."/>
            <person name="Goremykin V.V."/>
            <person name="Rippka R."/>
            <person name="Tandeau de Marsac N."/>
            <person name="Gugger M."/>
            <person name="Lockhart P.J."/>
            <person name="Allen J.F."/>
            <person name="Brune I."/>
            <person name="Maus I."/>
            <person name="Puhler A."/>
            <person name="Martin W.F."/>
        </authorList>
    </citation>
    <scope>NUCLEOTIDE SEQUENCE [LARGE SCALE GENOMIC DNA]</scope>
    <source>
        <strain evidence="1 2">PCC 7110</strain>
    </source>
</reference>
<proteinExistence type="predicted"/>
<keyword evidence="2" id="KW-1185">Reference proteome</keyword>
<dbReference type="Proteomes" id="UP000076925">
    <property type="component" value="Unassembled WGS sequence"/>
</dbReference>
<comment type="caution">
    <text evidence="1">The sequence shown here is derived from an EMBL/GenBank/DDBJ whole genome shotgun (WGS) entry which is preliminary data.</text>
</comment>
<dbReference type="EMBL" id="ANNX02000020">
    <property type="protein sequence ID" value="KYC42035.1"/>
    <property type="molecule type" value="Genomic_DNA"/>
</dbReference>
<sequence length="76" mass="8652">MSLIPGMIALGCVGAYFKSNSTGNYYEVKESATAETKEQCLDRVSKEILEREGNQVITRENMDRYYSEFVGRCQLE</sequence>